<evidence type="ECO:0000256" key="2">
    <source>
        <dbReference type="ARBA" id="ARBA00022448"/>
    </source>
</evidence>
<evidence type="ECO:0000256" key="9">
    <source>
        <dbReference type="ARBA" id="ARBA00037934"/>
    </source>
</evidence>
<evidence type="ECO:0000256" key="4">
    <source>
        <dbReference type="ARBA" id="ARBA00022824"/>
    </source>
</evidence>
<dbReference type="InterPro" id="IPR005606">
    <property type="entry name" value="Sec20"/>
</dbReference>
<dbReference type="PANTHER" id="PTHR12825">
    <property type="entry name" value="BNIP1-RELATED"/>
    <property type="match status" value="1"/>
</dbReference>
<feature type="domain" description="Sec20 C-terminal" evidence="12">
    <location>
        <begin position="240"/>
        <end position="338"/>
    </location>
</feature>
<feature type="compositionally biased region" description="Acidic residues" evidence="11">
    <location>
        <begin position="205"/>
        <end position="217"/>
    </location>
</feature>
<evidence type="ECO:0000256" key="3">
    <source>
        <dbReference type="ARBA" id="ARBA00022692"/>
    </source>
</evidence>
<feature type="region of interest" description="Disordered" evidence="11">
    <location>
        <begin position="32"/>
        <end position="52"/>
    </location>
</feature>
<feature type="compositionally biased region" description="Basic and acidic residues" evidence="11">
    <location>
        <begin position="448"/>
        <end position="492"/>
    </location>
</feature>
<keyword evidence="6" id="KW-1133">Transmembrane helix</keyword>
<evidence type="ECO:0000313" key="13">
    <source>
        <dbReference type="EMBL" id="CAK7213071.1"/>
    </source>
</evidence>
<feature type="compositionally biased region" description="Low complexity" evidence="11">
    <location>
        <begin position="117"/>
        <end position="130"/>
    </location>
</feature>
<feature type="region of interest" description="Disordered" evidence="11">
    <location>
        <begin position="203"/>
        <end position="240"/>
    </location>
</feature>
<evidence type="ECO:0000259" key="12">
    <source>
        <dbReference type="Pfam" id="PF03908"/>
    </source>
</evidence>
<evidence type="ECO:0000313" key="14">
    <source>
        <dbReference type="Proteomes" id="UP001642482"/>
    </source>
</evidence>
<evidence type="ECO:0000256" key="7">
    <source>
        <dbReference type="ARBA" id="ARBA00023054"/>
    </source>
</evidence>
<evidence type="ECO:0000256" key="6">
    <source>
        <dbReference type="ARBA" id="ARBA00022989"/>
    </source>
</evidence>
<accession>A0ABP0B0N4</accession>
<keyword evidence="4" id="KW-0256">Endoplasmic reticulum</keyword>
<organism evidence="13 14">
    <name type="scientific">Sporothrix eucalyptigena</name>
    <dbReference type="NCBI Taxonomy" id="1812306"/>
    <lineage>
        <taxon>Eukaryota</taxon>
        <taxon>Fungi</taxon>
        <taxon>Dikarya</taxon>
        <taxon>Ascomycota</taxon>
        <taxon>Pezizomycotina</taxon>
        <taxon>Sordariomycetes</taxon>
        <taxon>Sordariomycetidae</taxon>
        <taxon>Ophiostomatales</taxon>
        <taxon>Ophiostomataceae</taxon>
        <taxon>Sporothrix</taxon>
    </lineage>
</organism>
<comment type="caution">
    <text evidence="13">The sequence shown here is derived from an EMBL/GenBank/DDBJ whole genome shotgun (WGS) entry which is preliminary data.</text>
</comment>
<keyword evidence="8" id="KW-0472">Membrane</keyword>
<reference evidence="13 14" key="1">
    <citation type="submission" date="2024-01" db="EMBL/GenBank/DDBJ databases">
        <authorList>
            <person name="Allen C."/>
            <person name="Tagirdzhanova G."/>
        </authorList>
    </citation>
    <scope>NUCLEOTIDE SEQUENCE [LARGE SCALE GENOMIC DNA]</scope>
</reference>
<feature type="region of interest" description="Disordered" evidence="11">
    <location>
        <begin position="96"/>
        <end position="157"/>
    </location>
</feature>
<feature type="compositionally biased region" description="Low complexity" evidence="11">
    <location>
        <begin position="425"/>
        <end position="437"/>
    </location>
</feature>
<evidence type="ECO:0000256" key="11">
    <source>
        <dbReference type="SAM" id="MobiDB-lite"/>
    </source>
</evidence>
<keyword evidence="5" id="KW-0931">ER-Golgi transport</keyword>
<comment type="subcellular location">
    <subcellularLocation>
        <location evidence="1">Endoplasmic reticulum membrane</location>
        <topology evidence="1">Single-pass type IV membrane protein</topology>
    </subcellularLocation>
</comment>
<keyword evidence="7 10" id="KW-0175">Coiled coil</keyword>
<protein>
    <submittedName>
        <fullName evidence="13">Protein transport protein sec20</fullName>
    </submittedName>
</protein>
<feature type="region of interest" description="Disordered" evidence="11">
    <location>
        <begin position="424"/>
        <end position="492"/>
    </location>
</feature>
<dbReference type="Proteomes" id="UP001642482">
    <property type="component" value="Unassembled WGS sequence"/>
</dbReference>
<dbReference type="InterPro" id="IPR056173">
    <property type="entry name" value="Sec20_C"/>
</dbReference>
<evidence type="ECO:0000256" key="1">
    <source>
        <dbReference type="ARBA" id="ARBA00004163"/>
    </source>
</evidence>
<proteinExistence type="inferred from homology"/>
<evidence type="ECO:0000256" key="5">
    <source>
        <dbReference type="ARBA" id="ARBA00022892"/>
    </source>
</evidence>
<dbReference type="Pfam" id="PF03908">
    <property type="entry name" value="Sec20"/>
    <property type="match status" value="1"/>
</dbReference>
<comment type="similarity">
    <text evidence="9">Belongs to the SEC20 family.</text>
</comment>
<gene>
    <name evidence="13" type="primary">SEC20</name>
    <name evidence="13" type="ORF">SEUCBS140593_001723</name>
</gene>
<keyword evidence="3" id="KW-0812">Transmembrane</keyword>
<evidence type="ECO:0000256" key="10">
    <source>
        <dbReference type="SAM" id="Coils"/>
    </source>
</evidence>
<dbReference type="EMBL" id="CAWUHD010000010">
    <property type="protein sequence ID" value="CAK7213071.1"/>
    <property type="molecule type" value="Genomic_DNA"/>
</dbReference>
<keyword evidence="2" id="KW-0813">Transport</keyword>
<dbReference type="PANTHER" id="PTHR12825:SF0">
    <property type="entry name" value="VESICLE TRANSPORT PROTEIN SEC20"/>
    <property type="match status" value="1"/>
</dbReference>
<name>A0ABP0B0N4_9PEZI</name>
<sequence>MTSVDELHDRLAKTQDVLADLRQMIDRLAGNAHANDQRRGSAGSNNQTDPFFYLDKDATDELVSDISDTLREAQDDFDLLREDAVDLGVIAAEMTQSFSADGEEPDTAHTSRSLRPSSFGASLRSSSSHSGGSGGGMSSSFTEDDASSTSIRGSPEGVRLQRGLLRLGGSLSDARRAFRGAQLAARRHRQDAQREHHRQILASYIEEESEGDDEEEEREARPTRARPPPLAKHTSPTTSAAADVTAALRQTHARIAGEVARSDFAAQTLAESSRALAELGDKYGSGGASSGGDINSSLKSARTLVRGLVAAHKSDTWYLQTAMHMLAATIIWLLFRRLLYGPLWLLFWWPARTVLGTAMYFGKASTNSKSSLSMSVGEPVTSVVTSVVMATSSVAAEVYATESVQPSPSDTPGSLVEEVGRIVEESTSTGEASSSATEEADQPNPKKRMWEEPVEAAKHEEQVQKEKEEKENAKQEGKGKEPAGGEPKKDEL</sequence>
<keyword evidence="14" id="KW-1185">Reference proteome</keyword>
<feature type="coiled-coil region" evidence="10">
    <location>
        <begin position="4"/>
        <end position="31"/>
    </location>
</feature>
<evidence type="ECO:0000256" key="8">
    <source>
        <dbReference type="ARBA" id="ARBA00023136"/>
    </source>
</evidence>